<protein>
    <submittedName>
        <fullName evidence="1">Uncharacterized protein</fullName>
    </submittedName>
</protein>
<evidence type="ECO:0000313" key="1">
    <source>
        <dbReference type="EMBL" id="CAK7928717.1"/>
    </source>
</evidence>
<accession>A0AAV1U5A9</accession>
<dbReference type="EMBL" id="CAKLBY020000130">
    <property type="protein sequence ID" value="CAK7928717.1"/>
    <property type="molecule type" value="Genomic_DNA"/>
</dbReference>
<dbReference type="AlphaFoldDB" id="A0AAV1U5A9"/>
<evidence type="ECO:0000313" key="2">
    <source>
        <dbReference type="Proteomes" id="UP001162060"/>
    </source>
</evidence>
<sequence>MELCWSLQSRGLLKTDDSDWLVVPEEDDLRTAKNLGWENPSTWDKVSSGLIFHSCWWNNPLRRNEQSA</sequence>
<gene>
    <name evidence="1" type="ORF">PM001_LOCUS13867</name>
</gene>
<comment type="caution">
    <text evidence="1">The sequence shown here is derived from an EMBL/GenBank/DDBJ whole genome shotgun (WGS) entry which is preliminary data.</text>
</comment>
<reference evidence="1" key="1">
    <citation type="submission" date="2024-01" db="EMBL/GenBank/DDBJ databases">
        <authorList>
            <person name="Webb A."/>
        </authorList>
    </citation>
    <scope>NUCLEOTIDE SEQUENCE</scope>
    <source>
        <strain evidence="1">Pm1</strain>
    </source>
</reference>
<organism evidence="1 2">
    <name type="scientific">Peronospora matthiolae</name>
    <dbReference type="NCBI Taxonomy" id="2874970"/>
    <lineage>
        <taxon>Eukaryota</taxon>
        <taxon>Sar</taxon>
        <taxon>Stramenopiles</taxon>
        <taxon>Oomycota</taxon>
        <taxon>Peronosporomycetes</taxon>
        <taxon>Peronosporales</taxon>
        <taxon>Peronosporaceae</taxon>
        <taxon>Peronospora</taxon>
    </lineage>
</organism>
<dbReference type="Proteomes" id="UP001162060">
    <property type="component" value="Unassembled WGS sequence"/>
</dbReference>
<name>A0AAV1U5A9_9STRA</name>
<proteinExistence type="predicted"/>